<dbReference type="Proteomes" id="UP000190834">
    <property type="component" value="Unassembled WGS sequence"/>
</dbReference>
<evidence type="ECO:0000256" key="10">
    <source>
        <dbReference type="PIRNR" id="PIRNR006291"/>
    </source>
</evidence>
<comment type="function">
    <text evidence="10">Inner membrane component of the type II secretion system required for the energy-dependent secretion of extracellular factors such as proteases and toxins from the periplasm.</text>
</comment>
<gene>
    <name evidence="12" type="ORF">SAMN02745782_02804</name>
</gene>
<accession>A0A1T4RSW8</accession>
<keyword evidence="9 10" id="KW-0472">Membrane</keyword>
<evidence type="ECO:0000256" key="6">
    <source>
        <dbReference type="ARBA" id="ARBA00022692"/>
    </source>
</evidence>
<reference evidence="13" key="1">
    <citation type="submission" date="2017-02" db="EMBL/GenBank/DDBJ databases">
        <authorList>
            <person name="Varghese N."/>
            <person name="Submissions S."/>
        </authorList>
    </citation>
    <scope>NUCLEOTIDE SEQUENCE [LARGE SCALE GENOMIC DNA]</scope>
    <source>
        <strain evidence="13">DSM 19608</strain>
    </source>
</reference>
<dbReference type="Gene3D" id="3.30.1360.100">
    <property type="entry name" value="General secretion pathway protein M, EpsM"/>
    <property type="match status" value="1"/>
</dbReference>
<dbReference type="AlphaFoldDB" id="A0A1T4RSW8"/>
<dbReference type="GO" id="GO:0015628">
    <property type="term" value="P:protein secretion by the type II secretion system"/>
    <property type="evidence" value="ECO:0007669"/>
    <property type="project" value="InterPro"/>
</dbReference>
<dbReference type="Pfam" id="PF04612">
    <property type="entry name" value="T2SSM"/>
    <property type="match status" value="1"/>
</dbReference>
<dbReference type="GO" id="GO:0015627">
    <property type="term" value="C:type II protein secretion system complex"/>
    <property type="evidence" value="ECO:0007669"/>
    <property type="project" value="InterPro"/>
</dbReference>
<keyword evidence="8 11" id="KW-1133">Transmembrane helix</keyword>
<dbReference type="SUPFAM" id="SSF103054">
    <property type="entry name" value="General secretion pathway protein M, EpsM"/>
    <property type="match status" value="1"/>
</dbReference>
<keyword evidence="5 10" id="KW-0997">Cell inner membrane</keyword>
<keyword evidence="6 11" id="KW-0812">Transmembrane</keyword>
<evidence type="ECO:0000256" key="2">
    <source>
        <dbReference type="ARBA" id="ARBA00010637"/>
    </source>
</evidence>
<evidence type="ECO:0000256" key="4">
    <source>
        <dbReference type="ARBA" id="ARBA00022475"/>
    </source>
</evidence>
<evidence type="ECO:0000256" key="7">
    <source>
        <dbReference type="ARBA" id="ARBA00022927"/>
    </source>
</evidence>
<evidence type="ECO:0000313" key="12">
    <source>
        <dbReference type="EMBL" id="SKA19084.1"/>
    </source>
</evidence>
<keyword evidence="3 10" id="KW-0813">Transport</keyword>
<dbReference type="OrthoDB" id="6624834at2"/>
<evidence type="ECO:0000256" key="11">
    <source>
        <dbReference type="SAM" id="Phobius"/>
    </source>
</evidence>
<dbReference type="InterPro" id="IPR007690">
    <property type="entry name" value="T2SS_GspM"/>
</dbReference>
<protein>
    <recommendedName>
        <fullName evidence="10">Type II secretion system protein M</fullName>
        <shortName evidence="10">T2SS protein M</shortName>
    </recommendedName>
    <alternativeName>
        <fullName evidence="10">General secretion pathway protein M</fullName>
    </alternativeName>
</protein>
<dbReference type="GeneID" id="70582473"/>
<evidence type="ECO:0000256" key="8">
    <source>
        <dbReference type="ARBA" id="ARBA00022989"/>
    </source>
</evidence>
<proteinExistence type="inferred from homology"/>
<keyword evidence="7 10" id="KW-0653">Protein transport</keyword>
<comment type="subcellular location">
    <subcellularLocation>
        <location evidence="1">Cell inner membrane</location>
        <topology evidence="1">Single-pass membrane protein</topology>
    </subcellularLocation>
</comment>
<feature type="transmembrane region" description="Helical" evidence="11">
    <location>
        <begin position="21"/>
        <end position="39"/>
    </location>
</feature>
<dbReference type="EMBL" id="FUXB01000015">
    <property type="protein sequence ID" value="SKA19084.1"/>
    <property type="molecule type" value="Genomic_DNA"/>
</dbReference>
<organism evidence="12 13">
    <name type="scientific">Vibrio cincinnatiensis DSM 19608</name>
    <dbReference type="NCBI Taxonomy" id="1123491"/>
    <lineage>
        <taxon>Bacteria</taxon>
        <taxon>Pseudomonadati</taxon>
        <taxon>Pseudomonadota</taxon>
        <taxon>Gammaproteobacteria</taxon>
        <taxon>Vibrionales</taxon>
        <taxon>Vibrionaceae</taxon>
        <taxon>Vibrio</taxon>
    </lineage>
</organism>
<comment type="similarity">
    <text evidence="2 10">Belongs to the GSP M family.</text>
</comment>
<evidence type="ECO:0000256" key="9">
    <source>
        <dbReference type="ARBA" id="ARBA00023136"/>
    </source>
</evidence>
<keyword evidence="4 10" id="KW-1003">Cell membrane</keyword>
<evidence type="ECO:0000313" key="13">
    <source>
        <dbReference type="Proteomes" id="UP000190834"/>
    </source>
</evidence>
<evidence type="ECO:0000256" key="5">
    <source>
        <dbReference type="ARBA" id="ARBA00022519"/>
    </source>
</evidence>
<keyword evidence="13" id="KW-1185">Reference proteome</keyword>
<name>A0A1T4RSW8_VIBCI</name>
<dbReference type="STRING" id="1123491.SAMN02745782_02804"/>
<dbReference type="InterPro" id="IPR023229">
    <property type="entry name" value="T2SS_M_periplasmic_sf"/>
</dbReference>
<evidence type="ECO:0000256" key="3">
    <source>
        <dbReference type="ARBA" id="ARBA00022448"/>
    </source>
</evidence>
<dbReference type="PIRSF" id="PIRSF006291">
    <property type="entry name" value="GspM"/>
    <property type="match status" value="1"/>
</dbReference>
<dbReference type="RefSeq" id="WP_078927158.1">
    <property type="nucleotide sequence ID" value="NZ_FUXB01000015.1"/>
</dbReference>
<evidence type="ECO:0000256" key="1">
    <source>
        <dbReference type="ARBA" id="ARBA00004377"/>
    </source>
</evidence>
<dbReference type="GO" id="GO:0005886">
    <property type="term" value="C:plasma membrane"/>
    <property type="evidence" value="ECO:0007669"/>
    <property type="project" value="UniProtKB-SubCell"/>
</dbReference>
<sequence length="164" mass="18526">MKQKLTSFVLWWQGISLREQQLLLIGGGAVLLGLLYWGIFAPLSQQSAAAKVHMNSEKQLLQWVESTADQIVSLRQQGGGVYSTQPLNQVIASSTGQFKIELVRVQPRGDRMQVWIQPVPFSQLIAWLAHLKERQGIDVEFMDLERGKVSGVVEVRRLQFKRVG</sequence>